<feature type="transmembrane region" description="Helical" evidence="1">
    <location>
        <begin position="481"/>
        <end position="499"/>
    </location>
</feature>
<keyword evidence="4" id="KW-1185">Reference proteome</keyword>
<feature type="transmembrane region" description="Helical" evidence="1">
    <location>
        <begin position="271"/>
        <end position="293"/>
    </location>
</feature>
<dbReference type="RefSeq" id="WP_070523612.1">
    <property type="nucleotide sequence ID" value="NZ_CAUQVD010000031.1"/>
</dbReference>
<keyword evidence="1" id="KW-1133">Transmembrane helix</keyword>
<feature type="transmembrane region" description="Helical" evidence="1">
    <location>
        <begin position="121"/>
        <end position="151"/>
    </location>
</feature>
<evidence type="ECO:0000313" key="2">
    <source>
        <dbReference type="EMBL" id="MBF1650217.1"/>
    </source>
</evidence>
<feature type="transmembrane region" description="Helical" evidence="1">
    <location>
        <begin position="157"/>
        <end position="177"/>
    </location>
</feature>
<dbReference type="Proteomes" id="UP000219947">
    <property type="component" value="Unassembled WGS sequence"/>
</dbReference>
<organism evidence="3 4">
    <name type="scientific">Rothia dentocariosa</name>
    <dbReference type="NCBI Taxonomy" id="2047"/>
    <lineage>
        <taxon>Bacteria</taxon>
        <taxon>Bacillati</taxon>
        <taxon>Actinomycetota</taxon>
        <taxon>Actinomycetes</taxon>
        <taxon>Micrococcales</taxon>
        <taxon>Micrococcaceae</taxon>
        <taxon>Rothia</taxon>
    </lineage>
</organism>
<dbReference type="Gene3D" id="1.20.1740.10">
    <property type="entry name" value="Amino acid/polyamine transporter I"/>
    <property type="match status" value="1"/>
</dbReference>
<evidence type="ECO:0000313" key="4">
    <source>
        <dbReference type="Proteomes" id="UP000219947"/>
    </source>
</evidence>
<feature type="transmembrane region" description="Helical" evidence="1">
    <location>
        <begin position="414"/>
        <end position="435"/>
    </location>
</feature>
<reference evidence="3" key="1">
    <citation type="submission" date="2017-10" db="EMBL/GenBank/DDBJ databases">
        <title>Kefir isolates.</title>
        <authorList>
            <person name="Kim Y."/>
            <person name="Blasche S."/>
        </authorList>
    </citation>
    <scope>NUCLEOTIDE SEQUENCE [LARGE SCALE GENOMIC DNA]</scope>
    <source>
        <strain evidence="3">OG2-2</strain>
    </source>
</reference>
<protein>
    <submittedName>
        <fullName evidence="3">APC family permease</fullName>
    </submittedName>
</protein>
<accession>A0A2A8D7N3</accession>
<reference evidence="2" key="2">
    <citation type="submission" date="2020-04" db="EMBL/GenBank/DDBJ databases">
        <title>Deep metagenomics examines the oral microbiome during advanced dental caries in children, revealing novel taxa and co-occurrences with host molecules.</title>
        <authorList>
            <person name="Baker J.L."/>
            <person name="Morton J.T."/>
            <person name="Dinis M."/>
            <person name="Alvarez R."/>
            <person name="Tran N.C."/>
            <person name="Knight R."/>
            <person name="Edlund A."/>
        </authorList>
    </citation>
    <scope>NUCLEOTIDE SEQUENCE</scope>
    <source>
        <strain evidence="2">JCVI_47_bin.4</strain>
    </source>
</reference>
<dbReference type="PANTHER" id="PTHR47704:SF1">
    <property type="entry name" value="POTASSIUM TRANSPORTER KIMA"/>
    <property type="match status" value="1"/>
</dbReference>
<dbReference type="AlphaFoldDB" id="A0A2A8D7N3"/>
<dbReference type="PANTHER" id="PTHR47704">
    <property type="entry name" value="POTASSIUM TRANSPORTER KIMA"/>
    <property type="match status" value="1"/>
</dbReference>
<dbReference type="EMBL" id="PDEV01000001">
    <property type="protein sequence ID" value="PEN16608.1"/>
    <property type="molecule type" value="Genomic_DNA"/>
</dbReference>
<feature type="transmembrane region" description="Helical" evidence="1">
    <location>
        <begin position="342"/>
        <end position="366"/>
    </location>
</feature>
<dbReference type="EMBL" id="JABZXJ010000039">
    <property type="protein sequence ID" value="MBF1650217.1"/>
    <property type="molecule type" value="Genomic_DNA"/>
</dbReference>
<feature type="transmembrane region" description="Helical" evidence="1">
    <location>
        <begin position="230"/>
        <end position="250"/>
    </location>
</feature>
<evidence type="ECO:0000313" key="3">
    <source>
        <dbReference type="EMBL" id="PEN16608.1"/>
    </source>
</evidence>
<name>A0A2A8D7N3_9MICC</name>
<keyword evidence="1" id="KW-0472">Membrane</keyword>
<feature type="transmembrane region" description="Helical" evidence="1">
    <location>
        <begin position="456"/>
        <end position="475"/>
    </location>
</feature>
<keyword evidence="1" id="KW-0812">Transmembrane</keyword>
<evidence type="ECO:0000256" key="1">
    <source>
        <dbReference type="SAM" id="Phobius"/>
    </source>
</evidence>
<comment type="caution">
    <text evidence="3">The sequence shown here is derived from an EMBL/GenBank/DDBJ whole genome shotgun (WGS) entry which is preliminary data.</text>
</comment>
<feature type="transmembrane region" description="Helical" evidence="1">
    <location>
        <begin position="387"/>
        <end position="408"/>
    </location>
</feature>
<gene>
    <name evidence="3" type="ORF">CRM92_00755</name>
    <name evidence="2" type="ORF">HXO56_09070</name>
</gene>
<dbReference type="InterPro" id="IPR053153">
    <property type="entry name" value="APC_K+_Transporter"/>
</dbReference>
<feature type="transmembrane region" description="Helical" evidence="1">
    <location>
        <begin position="63"/>
        <end position="93"/>
    </location>
</feature>
<feature type="transmembrane region" description="Helical" evidence="1">
    <location>
        <begin position="189"/>
        <end position="210"/>
    </location>
</feature>
<proteinExistence type="predicted"/>
<dbReference type="Proteomes" id="UP000769484">
    <property type="component" value="Unassembled WGS sequence"/>
</dbReference>
<sequence length="693" mass="76321">MSFTPQADSLKPVKYRWEKIRSAFTGKPVDSRQVAAMSLPKRFALPLFGSDGISSVAYAADEIILMLAVAGNAAIVYAPWVGLAVAVVGLMIVGTYRYNINQVAAEGDFELVHRRLGSKPAVILGASVLLDFVLTVAVSMSSAATFLVALYPELQDHRSAIAILLIIILTVVSLRGLQLMGKIAHWPLYIFLAILGVTLCIGIIKSWMGVLAKAESANYSVLPENVDSQLIGIAFFFLISRSFSAGAVALSGVSTISNSVRFFRRPKKHNAALTLMIMGTITGVLLVSILYIAQVTGVTMVHDTTQYLLIEGRAPGEFFHQKPALYQIALAIYDGAPLIPQLLVFATVAVLTIASFTAFIGFPLSSSALADRRYLPVQLRSINSVGLYRNGVLLLAVMATCLTLLFGSDIFSLIQLYLVGMFLSMLLTQGSVVSYRIRKLRITLAFTSRRHLIRDLAVSIIGVIVTAAVLITVIVTKFMAGAWLSLLIIATLFGGMMITRKHYDAVIKAAEIPYEDLESADLSSLPSRVHAIVYTKDLNKPVLRALAYARASHPSTLEALTVNNDQATLDDVKTRWDRMRIPVRLSVIDSPYRDTVQAVHNYVRRIQNNTSRDVIAVYIPEFVPEHWWQRLIHPRTVKQLKKVLEQEPNVILVTVPWSIHENATSIDTEDIDTSVHSHKNDTMYRGSTHTEKT</sequence>